<organism evidence="1">
    <name type="scientific">Arundo donax</name>
    <name type="common">Giant reed</name>
    <name type="synonym">Donax arundinaceus</name>
    <dbReference type="NCBI Taxonomy" id="35708"/>
    <lineage>
        <taxon>Eukaryota</taxon>
        <taxon>Viridiplantae</taxon>
        <taxon>Streptophyta</taxon>
        <taxon>Embryophyta</taxon>
        <taxon>Tracheophyta</taxon>
        <taxon>Spermatophyta</taxon>
        <taxon>Magnoliopsida</taxon>
        <taxon>Liliopsida</taxon>
        <taxon>Poales</taxon>
        <taxon>Poaceae</taxon>
        <taxon>PACMAD clade</taxon>
        <taxon>Arundinoideae</taxon>
        <taxon>Arundineae</taxon>
        <taxon>Arundo</taxon>
    </lineage>
</organism>
<proteinExistence type="predicted"/>
<protein>
    <submittedName>
        <fullName evidence="1">Uncharacterized protein</fullName>
    </submittedName>
</protein>
<accession>A0A0A8ZGD2</accession>
<reference evidence="1" key="2">
    <citation type="journal article" date="2015" name="Data Brief">
        <title>Shoot transcriptome of the giant reed, Arundo donax.</title>
        <authorList>
            <person name="Barrero R.A."/>
            <person name="Guerrero F.D."/>
            <person name="Moolhuijzen P."/>
            <person name="Goolsby J.A."/>
            <person name="Tidwell J."/>
            <person name="Bellgard S.E."/>
            <person name="Bellgard M.I."/>
        </authorList>
    </citation>
    <scope>NUCLEOTIDE SEQUENCE</scope>
    <source>
        <tissue evidence="1">Shoot tissue taken approximately 20 cm above the soil surface</tissue>
    </source>
</reference>
<evidence type="ECO:0000313" key="1">
    <source>
        <dbReference type="EMBL" id="JAD37871.1"/>
    </source>
</evidence>
<dbReference type="AlphaFoldDB" id="A0A0A8ZGD2"/>
<name>A0A0A8ZGD2_ARUDO</name>
<dbReference type="EMBL" id="GBRH01260024">
    <property type="protein sequence ID" value="JAD37871.1"/>
    <property type="molecule type" value="Transcribed_RNA"/>
</dbReference>
<reference evidence="1" key="1">
    <citation type="submission" date="2014-09" db="EMBL/GenBank/DDBJ databases">
        <authorList>
            <person name="Magalhaes I.L.F."/>
            <person name="Oliveira U."/>
            <person name="Santos F.R."/>
            <person name="Vidigal T.H.D.A."/>
            <person name="Brescovit A.D."/>
            <person name="Santos A.J."/>
        </authorList>
    </citation>
    <scope>NUCLEOTIDE SEQUENCE</scope>
    <source>
        <tissue evidence="1">Shoot tissue taken approximately 20 cm above the soil surface</tissue>
    </source>
</reference>
<sequence length="64" mass="6928">MDRAHAARSSGLGLHRLRLPPPTAIHRGMTAAAAGELLPQQHLWPPGHESCGPWLSYLRILSGI</sequence>